<evidence type="ECO:0008006" key="3">
    <source>
        <dbReference type="Google" id="ProtNLM"/>
    </source>
</evidence>
<sequence>IKSDPYTKFLGVLMDQQLQWNEQFAAMIKKGQQWITQFKRITGLKTGMTAQLLRQLYKAKALPRILYAADVTLMPASRKREKTWKQASTKRGVTRKLTSIQRQAAIMITGAMTTTATDILDIHAALLPMPLEIER</sequence>
<evidence type="ECO:0000313" key="1">
    <source>
        <dbReference type="EMBL" id="KAJ3996206.1"/>
    </source>
</evidence>
<dbReference type="EMBL" id="MU790622">
    <property type="protein sequence ID" value="KAJ3996206.1"/>
    <property type="molecule type" value="Genomic_DNA"/>
</dbReference>
<keyword evidence="2" id="KW-1185">Reference proteome</keyword>
<feature type="non-terminal residue" evidence="1">
    <location>
        <position position="135"/>
    </location>
</feature>
<organism evidence="1 2">
    <name type="scientific">Lentinula boryana</name>
    <dbReference type="NCBI Taxonomy" id="40481"/>
    <lineage>
        <taxon>Eukaryota</taxon>
        <taxon>Fungi</taxon>
        <taxon>Dikarya</taxon>
        <taxon>Basidiomycota</taxon>
        <taxon>Agaricomycotina</taxon>
        <taxon>Agaricomycetes</taxon>
        <taxon>Agaricomycetidae</taxon>
        <taxon>Agaricales</taxon>
        <taxon>Marasmiineae</taxon>
        <taxon>Omphalotaceae</taxon>
        <taxon>Lentinula</taxon>
    </lineage>
</organism>
<gene>
    <name evidence="1" type="ORF">F5050DRAFT_1537028</name>
</gene>
<comment type="caution">
    <text evidence="1">The sequence shown here is derived from an EMBL/GenBank/DDBJ whole genome shotgun (WGS) entry which is preliminary data.</text>
</comment>
<accession>A0ABQ8QCF4</accession>
<evidence type="ECO:0000313" key="2">
    <source>
        <dbReference type="Proteomes" id="UP001163828"/>
    </source>
</evidence>
<reference evidence="1" key="1">
    <citation type="submission" date="2022-08" db="EMBL/GenBank/DDBJ databases">
        <authorList>
            <consortium name="DOE Joint Genome Institute"/>
            <person name="Min B."/>
            <person name="Riley R."/>
            <person name="Sierra-Patev S."/>
            <person name="Naranjo-Ortiz M."/>
            <person name="Looney B."/>
            <person name="Konkel Z."/>
            <person name="Slot J.C."/>
            <person name="Sakamoto Y."/>
            <person name="Steenwyk J.L."/>
            <person name="Rokas A."/>
            <person name="Carro J."/>
            <person name="Camarero S."/>
            <person name="Ferreira P."/>
            <person name="Molpeceres G."/>
            <person name="Ruiz-Duenas F.J."/>
            <person name="Serrano A."/>
            <person name="Henrissat B."/>
            <person name="Drula E."/>
            <person name="Hughes K.W."/>
            <person name="Mata J.L."/>
            <person name="Ishikawa N.K."/>
            <person name="Vargas-Isla R."/>
            <person name="Ushijima S."/>
            <person name="Smith C.A."/>
            <person name="Ahrendt S."/>
            <person name="Andreopoulos W."/>
            <person name="He G."/>
            <person name="Labutti K."/>
            <person name="Lipzen A."/>
            <person name="Ng V."/>
            <person name="Sandor L."/>
            <person name="Barry K."/>
            <person name="Martinez A.T."/>
            <person name="Xiao Y."/>
            <person name="Gibbons J.G."/>
            <person name="Terashima K."/>
            <person name="Hibbett D.S."/>
            <person name="Grigoriev I.V."/>
        </authorList>
    </citation>
    <scope>NUCLEOTIDE SEQUENCE</scope>
    <source>
        <strain evidence="1">TFB10827</strain>
    </source>
</reference>
<name>A0ABQ8QCF4_9AGAR</name>
<proteinExistence type="predicted"/>
<feature type="non-terminal residue" evidence="1">
    <location>
        <position position="1"/>
    </location>
</feature>
<protein>
    <recommendedName>
        <fullName evidence="3">Transposase</fullName>
    </recommendedName>
</protein>
<dbReference type="Proteomes" id="UP001163828">
    <property type="component" value="Unassembled WGS sequence"/>
</dbReference>